<dbReference type="Pfam" id="PF00106">
    <property type="entry name" value="adh_short"/>
    <property type="match status" value="1"/>
</dbReference>
<evidence type="ECO:0000256" key="2">
    <source>
        <dbReference type="ARBA" id="ARBA00023002"/>
    </source>
</evidence>
<keyword evidence="2" id="KW-0560">Oxidoreductase</keyword>
<dbReference type="InterPro" id="IPR002347">
    <property type="entry name" value="SDR_fam"/>
</dbReference>
<dbReference type="Proteomes" id="UP000095210">
    <property type="component" value="Chromosome"/>
</dbReference>
<sequence>MTAVDYRNQTTLITGASSGIGVEFARQLAGRGSNVVLVARRKDRLEALATELTSAHDIRATVLPLDLSKPAAGRQLAEQVDQLDLDITSLIGNAGFATSGPFHTEDPARIGEQINVNIANLVDINLAFIGRLRAARRGVLVNVASVAGYQPIPYMAVYAATKAFVLSFTEALWAESRKLGPRVLCLSPGATRTEFFDVSGTHDMVASAPLQTPREVVASGLRALDRRNPPPSTVSGRRNRLITAVGPRLLSRRRTLSVAASIAQQR</sequence>
<evidence type="ECO:0000256" key="1">
    <source>
        <dbReference type="ARBA" id="ARBA00006484"/>
    </source>
</evidence>
<gene>
    <name evidence="4" type="ORF">TL08_06280</name>
</gene>
<dbReference type="Gene3D" id="3.40.50.720">
    <property type="entry name" value="NAD(P)-binding Rossmann-like Domain"/>
    <property type="match status" value="1"/>
</dbReference>
<dbReference type="PRINTS" id="PR00080">
    <property type="entry name" value="SDRFAMILY"/>
</dbReference>
<dbReference type="AlphaFoldDB" id="A0AAC9HMT7"/>
<organism evidence="4 5">
    <name type="scientific">Actinoalloteichus hymeniacidonis</name>
    <dbReference type="NCBI Taxonomy" id="340345"/>
    <lineage>
        <taxon>Bacteria</taxon>
        <taxon>Bacillati</taxon>
        <taxon>Actinomycetota</taxon>
        <taxon>Actinomycetes</taxon>
        <taxon>Pseudonocardiales</taxon>
        <taxon>Pseudonocardiaceae</taxon>
        <taxon>Actinoalloteichus</taxon>
    </lineage>
</organism>
<dbReference type="RefSeq" id="WP_069847288.1">
    <property type="nucleotide sequence ID" value="NZ_CP014859.1"/>
</dbReference>
<accession>A0AAC9HMT7</accession>
<dbReference type="KEGG" id="ahm:TL08_06280"/>
<evidence type="ECO:0000256" key="3">
    <source>
        <dbReference type="RuleBase" id="RU000363"/>
    </source>
</evidence>
<proteinExistence type="inferred from homology"/>
<dbReference type="GO" id="GO:0016491">
    <property type="term" value="F:oxidoreductase activity"/>
    <property type="evidence" value="ECO:0007669"/>
    <property type="project" value="UniProtKB-KW"/>
</dbReference>
<dbReference type="GO" id="GO:0016020">
    <property type="term" value="C:membrane"/>
    <property type="evidence" value="ECO:0007669"/>
    <property type="project" value="TreeGrafter"/>
</dbReference>
<dbReference type="SUPFAM" id="SSF51735">
    <property type="entry name" value="NAD(P)-binding Rossmann-fold domains"/>
    <property type="match status" value="1"/>
</dbReference>
<dbReference type="PIRSF" id="PIRSF000126">
    <property type="entry name" value="11-beta-HSD1"/>
    <property type="match status" value="1"/>
</dbReference>
<protein>
    <recommendedName>
        <fullName evidence="6">Short-chain alcohol dehydrogenase</fullName>
    </recommendedName>
</protein>
<dbReference type="PANTHER" id="PTHR44196">
    <property type="entry name" value="DEHYDROGENASE/REDUCTASE SDR FAMILY MEMBER 7B"/>
    <property type="match status" value="1"/>
</dbReference>
<evidence type="ECO:0000313" key="4">
    <source>
        <dbReference type="EMBL" id="AOS62081.1"/>
    </source>
</evidence>
<dbReference type="PRINTS" id="PR00081">
    <property type="entry name" value="GDHRDH"/>
</dbReference>
<reference evidence="5" key="1">
    <citation type="submission" date="2016-03" db="EMBL/GenBank/DDBJ databases">
        <title>Complete genome sequence of the type strain Actinoalloteichus hymeniacidonis DSM 45092.</title>
        <authorList>
            <person name="Schaffert L."/>
            <person name="Albersmeier A."/>
            <person name="Winkler A."/>
            <person name="Kalinowski J."/>
            <person name="Zotchev S."/>
            <person name="Ruckert C."/>
        </authorList>
    </citation>
    <scope>NUCLEOTIDE SEQUENCE [LARGE SCALE GENOMIC DNA]</scope>
    <source>
        <strain evidence="5">HPA177(T) (DSM 45092(T))</strain>
    </source>
</reference>
<name>A0AAC9HMT7_9PSEU</name>
<evidence type="ECO:0008006" key="6">
    <source>
        <dbReference type="Google" id="ProtNLM"/>
    </source>
</evidence>
<dbReference type="InterPro" id="IPR036291">
    <property type="entry name" value="NAD(P)-bd_dom_sf"/>
</dbReference>
<keyword evidence="5" id="KW-1185">Reference proteome</keyword>
<comment type="similarity">
    <text evidence="1 3">Belongs to the short-chain dehydrogenases/reductases (SDR) family.</text>
</comment>
<dbReference type="EMBL" id="CP014859">
    <property type="protein sequence ID" value="AOS62081.1"/>
    <property type="molecule type" value="Genomic_DNA"/>
</dbReference>
<evidence type="ECO:0000313" key="5">
    <source>
        <dbReference type="Proteomes" id="UP000095210"/>
    </source>
</evidence>
<dbReference type="PANTHER" id="PTHR44196:SF2">
    <property type="entry name" value="SHORT-CHAIN DEHYDROGENASE-RELATED"/>
    <property type="match status" value="1"/>
</dbReference>